<accession>A0A8J8B229</accession>
<proteinExistence type="predicted"/>
<evidence type="ECO:0000313" key="2">
    <source>
        <dbReference type="EMBL" id="MBR0599348.1"/>
    </source>
</evidence>
<organism evidence="2 3">
    <name type="scientific">Sinanaerobacter chloroacetimidivorans</name>
    <dbReference type="NCBI Taxonomy" id="2818044"/>
    <lineage>
        <taxon>Bacteria</taxon>
        <taxon>Bacillati</taxon>
        <taxon>Bacillota</taxon>
        <taxon>Clostridia</taxon>
        <taxon>Peptostreptococcales</taxon>
        <taxon>Anaerovoracaceae</taxon>
        <taxon>Sinanaerobacter</taxon>
    </lineage>
</organism>
<evidence type="ECO:0000256" key="1">
    <source>
        <dbReference type="SAM" id="Phobius"/>
    </source>
</evidence>
<feature type="transmembrane region" description="Helical" evidence="1">
    <location>
        <begin position="300"/>
        <end position="322"/>
    </location>
</feature>
<feature type="transmembrane region" description="Helical" evidence="1">
    <location>
        <begin position="510"/>
        <end position="528"/>
    </location>
</feature>
<sequence>MKTRNFAGTKILFRLYLRRDQFLLFVWIFLPTILLLANAATFIAMDNHGQGLQKALIEFNKDPLITALLGPVMSMNLPGALVWRTVSLLALSLGMGSLLTVIRHTRTDEETGRSELIRACIVGRYANLTAALILSYASNLTAGVLIALSLIGLGGAVGSSFLFGMTMSIIGCFFAGIGAFSVQLRESSGSARAIGAAALGLGVMLAILNNFGGGDTLLRWITPMAWQRVTRPFAGNHEWNLLFFAAIAVLPAIIAYVLCARRDLGSGVLLARSGRREAALYFSSPLALAWRLHKGSFSGWMVGTVLYIAVFAAISPVLSNAGGMSDWLTNLGGTDWTDEAGLGYVFISIGIYLMSLMVAVYAMSAVLCLKKEEKEGRTEMLLDKQVGRIRWMSSHLVVAFSGSAALLLAMGTAGGLIYGLAADDLSNHFWHIFMMSISKIPPVWLLAGITSFLYGLWPRVTVLGWVLWLSFTLLEVAWEAQVIDWSLMHISPFSYVHYTIHISNLPLLPLFWLICLSAIFIGLGLFGFRNRDAFTKA</sequence>
<feature type="transmembrane region" description="Helical" evidence="1">
    <location>
        <begin position="429"/>
        <end position="453"/>
    </location>
</feature>
<feature type="transmembrane region" description="Helical" evidence="1">
    <location>
        <begin position="21"/>
        <end position="45"/>
    </location>
</feature>
<dbReference type="Proteomes" id="UP000675664">
    <property type="component" value="Unassembled WGS sequence"/>
</dbReference>
<feature type="transmembrane region" description="Helical" evidence="1">
    <location>
        <begin position="241"/>
        <end position="259"/>
    </location>
</feature>
<feature type="transmembrane region" description="Helical" evidence="1">
    <location>
        <begin position="125"/>
        <end position="155"/>
    </location>
</feature>
<gene>
    <name evidence="2" type="ORF">KCX82_15785</name>
</gene>
<reference evidence="2" key="1">
    <citation type="submission" date="2021-04" db="EMBL/GenBank/DDBJ databases">
        <title>Sinoanaerobacter chloroacetimidivorans sp. nov., an obligate anaerobic bacterium isolated from anaerobic sludge.</title>
        <authorList>
            <person name="Bao Y."/>
        </authorList>
    </citation>
    <scope>NUCLEOTIDE SEQUENCE</scope>
    <source>
        <strain evidence="2">BAD-6</strain>
    </source>
</reference>
<keyword evidence="3" id="KW-1185">Reference proteome</keyword>
<keyword evidence="1" id="KW-1133">Transmembrane helix</keyword>
<feature type="transmembrane region" description="Helical" evidence="1">
    <location>
        <begin position="81"/>
        <end position="104"/>
    </location>
</feature>
<keyword evidence="1" id="KW-0472">Membrane</keyword>
<feature type="transmembrane region" description="Helical" evidence="1">
    <location>
        <begin position="161"/>
        <end position="182"/>
    </location>
</feature>
<dbReference type="EMBL" id="JAGSND010000012">
    <property type="protein sequence ID" value="MBR0599348.1"/>
    <property type="molecule type" value="Genomic_DNA"/>
</dbReference>
<feature type="transmembrane region" description="Helical" evidence="1">
    <location>
        <begin position="194"/>
        <end position="221"/>
    </location>
</feature>
<dbReference type="AlphaFoldDB" id="A0A8J8B229"/>
<evidence type="ECO:0000313" key="3">
    <source>
        <dbReference type="Proteomes" id="UP000675664"/>
    </source>
</evidence>
<feature type="transmembrane region" description="Helical" evidence="1">
    <location>
        <begin position="342"/>
        <end position="369"/>
    </location>
</feature>
<feature type="transmembrane region" description="Helical" evidence="1">
    <location>
        <begin position="460"/>
        <end position="478"/>
    </location>
</feature>
<protein>
    <recommendedName>
        <fullName evidence="4">ABC-2 type transport system permease protein</fullName>
    </recommendedName>
</protein>
<evidence type="ECO:0008006" key="4">
    <source>
        <dbReference type="Google" id="ProtNLM"/>
    </source>
</evidence>
<dbReference type="RefSeq" id="WP_227019480.1">
    <property type="nucleotide sequence ID" value="NZ_JAGSND010000012.1"/>
</dbReference>
<name>A0A8J8B229_9FIRM</name>
<feature type="transmembrane region" description="Helical" evidence="1">
    <location>
        <begin position="389"/>
        <end position="417"/>
    </location>
</feature>
<reference evidence="2" key="2">
    <citation type="submission" date="2021-04" db="EMBL/GenBank/DDBJ databases">
        <authorList>
            <person name="Liu J."/>
        </authorList>
    </citation>
    <scope>NUCLEOTIDE SEQUENCE</scope>
    <source>
        <strain evidence="2">BAD-6</strain>
    </source>
</reference>
<comment type="caution">
    <text evidence="2">The sequence shown here is derived from an EMBL/GenBank/DDBJ whole genome shotgun (WGS) entry which is preliminary data.</text>
</comment>
<keyword evidence="1" id="KW-0812">Transmembrane</keyword>